<accession>A0A1X7VV35</accession>
<organism evidence="2">
    <name type="scientific">Amphimedon queenslandica</name>
    <name type="common">Sponge</name>
    <dbReference type="NCBI Taxonomy" id="400682"/>
    <lineage>
        <taxon>Eukaryota</taxon>
        <taxon>Metazoa</taxon>
        <taxon>Porifera</taxon>
        <taxon>Demospongiae</taxon>
        <taxon>Heteroscleromorpha</taxon>
        <taxon>Haplosclerida</taxon>
        <taxon>Niphatidae</taxon>
        <taxon>Amphimedon</taxon>
    </lineage>
</organism>
<proteinExistence type="predicted"/>
<dbReference type="EnsemblMetazoa" id="Aqu2.1.43729_001">
    <property type="protein sequence ID" value="Aqu2.1.43729_001"/>
    <property type="gene ID" value="Aqu2.1.43729"/>
</dbReference>
<keyword evidence="1" id="KW-0732">Signal</keyword>
<evidence type="ECO:0000313" key="2">
    <source>
        <dbReference type="EnsemblMetazoa" id="Aqu2.1.43729_001"/>
    </source>
</evidence>
<name>A0A1X7VV35_AMPQE</name>
<sequence length="95" mass="11521">MCIAFIHPLFIMESCFYKLLLLWIRSDTFLDGEVVLKIGQSFSHSNLVVTANRMDHVAHYFKWKIQQSIRMLPHFLPDWQPNPRIDIWHFFWPYP</sequence>
<reference evidence="2" key="1">
    <citation type="submission" date="2017-05" db="UniProtKB">
        <authorList>
            <consortium name="EnsemblMetazoa"/>
        </authorList>
    </citation>
    <scope>IDENTIFICATION</scope>
</reference>
<feature type="signal peptide" evidence="1">
    <location>
        <begin position="1"/>
        <end position="17"/>
    </location>
</feature>
<protein>
    <submittedName>
        <fullName evidence="2">Uncharacterized protein</fullName>
    </submittedName>
</protein>
<feature type="chain" id="PRO_5010853865" evidence="1">
    <location>
        <begin position="18"/>
        <end position="95"/>
    </location>
</feature>
<dbReference type="AlphaFoldDB" id="A0A1X7VV35"/>
<evidence type="ECO:0000256" key="1">
    <source>
        <dbReference type="SAM" id="SignalP"/>
    </source>
</evidence>
<dbReference type="InParanoid" id="A0A1X7VV35"/>